<accession>A0AAW6X5C9</accession>
<name>A0AAW6X5C9_9GAMM</name>
<evidence type="ECO:0000313" key="5">
    <source>
        <dbReference type="Proteomes" id="UP001174748"/>
    </source>
</evidence>
<evidence type="ECO:0000313" key="2">
    <source>
        <dbReference type="EMBL" id="MDK4766344.1"/>
    </source>
</evidence>
<proteinExistence type="predicted"/>
<evidence type="ECO:0000313" key="3">
    <source>
        <dbReference type="EMBL" id="MDK5173571.1"/>
    </source>
</evidence>
<dbReference type="InterPro" id="IPR021225">
    <property type="entry name" value="Tlde1_dom"/>
</dbReference>
<dbReference type="Proteomes" id="UP001174748">
    <property type="component" value="Unassembled WGS sequence"/>
</dbReference>
<protein>
    <submittedName>
        <fullName evidence="2">DUF2778 domain-containing protein</fullName>
    </submittedName>
</protein>
<dbReference type="AlphaFoldDB" id="A0AAW6X5C9"/>
<gene>
    <name evidence="2" type="ORF">P9854_11090</name>
    <name evidence="3" type="ORF">P9921_24310</name>
</gene>
<feature type="domain" description="Tlde1" evidence="1">
    <location>
        <begin position="39"/>
        <end position="162"/>
    </location>
</feature>
<keyword evidence="5" id="KW-1185">Reference proteome</keyword>
<dbReference type="EMBL" id="JARTLO010000010">
    <property type="protein sequence ID" value="MDK4766344.1"/>
    <property type="molecule type" value="Genomic_DNA"/>
</dbReference>
<dbReference type="EMBL" id="JARTOI010000066">
    <property type="protein sequence ID" value="MDK5173571.1"/>
    <property type="molecule type" value="Genomic_DNA"/>
</dbReference>
<reference evidence="2" key="1">
    <citation type="submission" date="2023-01" db="EMBL/GenBank/DDBJ databases">
        <title>Genomic dissection of endemic carbapenem resistance: metallo-beta-lactamase gene dissemination through clonal, plasmid and integron transfer pathways.</title>
        <authorList>
            <person name="Macesic N."/>
        </authorList>
    </citation>
    <scope>NUCLEOTIDE SEQUENCE</scope>
    <source>
        <strain evidence="3">CPO382</strain>
        <strain evidence="2">CPO573</strain>
    </source>
</reference>
<evidence type="ECO:0000313" key="4">
    <source>
        <dbReference type="Proteomes" id="UP001173597"/>
    </source>
</evidence>
<sequence>MLDIIGAQPKDGGNKMLRCFLVHNGNKINTLLCQGVGMFSVFSGNKQYTNQPGCTDVPNHGAIPAGTYWIVDRPPGGLKSQTITFIKDIVTNVDHNSWFALYRDDGTVNDRTWINGIMRGQFRLHPIGPLGLSEGCVTFYSQNEFNRLRAALLKSKTARVPGTTLQAYGTIEVKGYEKTCPVAR</sequence>
<evidence type="ECO:0000259" key="1">
    <source>
        <dbReference type="Pfam" id="PF10908"/>
    </source>
</evidence>
<dbReference type="Proteomes" id="UP001173597">
    <property type="component" value="Unassembled WGS sequence"/>
</dbReference>
<comment type="caution">
    <text evidence="2">The sequence shown here is derived from an EMBL/GenBank/DDBJ whole genome shotgun (WGS) entry which is preliminary data.</text>
</comment>
<organism evidence="2 4">
    <name type="scientific">Serratia nevei</name>
    <dbReference type="NCBI Taxonomy" id="2703794"/>
    <lineage>
        <taxon>Bacteria</taxon>
        <taxon>Pseudomonadati</taxon>
        <taxon>Pseudomonadota</taxon>
        <taxon>Gammaproteobacteria</taxon>
        <taxon>Enterobacterales</taxon>
        <taxon>Yersiniaceae</taxon>
        <taxon>Serratia</taxon>
    </lineage>
</organism>
<dbReference type="Pfam" id="PF10908">
    <property type="entry name" value="Tlde1_dom"/>
    <property type="match status" value="1"/>
</dbReference>
<dbReference type="RefSeq" id="WP_236582454.1">
    <property type="nucleotide sequence ID" value="NZ_JARTLO010000010.1"/>
</dbReference>